<proteinExistence type="predicted"/>
<dbReference type="PROSITE" id="PS50005">
    <property type="entry name" value="TPR"/>
    <property type="match status" value="2"/>
</dbReference>
<evidence type="ECO:0000256" key="3">
    <source>
        <dbReference type="PROSITE-ProRule" id="PRU00339"/>
    </source>
</evidence>
<evidence type="ECO:0000313" key="5">
    <source>
        <dbReference type="EMBL" id="SEP01690.1"/>
    </source>
</evidence>
<dbReference type="InterPro" id="IPR019734">
    <property type="entry name" value="TPR_rpt"/>
</dbReference>
<evidence type="ECO:0000256" key="2">
    <source>
        <dbReference type="ARBA" id="ARBA00022803"/>
    </source>
</evidence>
<gene>
    <name evidence="5" type="ORF">SAMN05192574_11911</name>
</gene>
<accession>A0A1H8UEN2</accession>
<keyword evidence="6" id="KW-1185">Reference proteome</keyword>
<dbReference type="SUPFAM" id="SSF48452">
    <property type="entry name" value="TPR-like"/>
    <property type="match status" value="1"/>
</dbReference>
<dbReference type="Gene3D" id="1.25.40.10">
    <property type="entry name" value="Tetratricopeptide repeat domain"/>
    <property type="match status" value="1"/>
</dbReference>
<keyword evidence="4" id="KW-0732">Signal</keyword>
<dbReference type="Proteomes" id="UP000198942">
    <property type="component" value="Unassembled WGS sequence"/>
</dbReference>
<organism evidence="5 6">
    <name type="scientific">Mucilaginibacter gossypiicola</name>
    <dbReference type="NCBI Taxonomy" id="551995"/>
    <lineage>
        <taxon>Bacteria</taxon>
        <taxon>Pseudomonadati</taxon>
        <taxon>Bacteroidota</taxon>
        <taxon>Sphingobacteriia</taxon>
        <taxon>Sphingobacteriales</taxon>
        <taxon>Sphingobacteriaceae</taxon>
        <taxon>Mucilaginibacter</taxon>
    </lineage>
</organism>
<feature type="repeat" description="TPR" evidence="3">
    <location>
        <begin position="97"/>
        <end position="130"/>
    </location>
</feature>
<name>A0A1H8UEN2_9SPHI</name>
<dbReference type="AlphaFoldDB" id="A0A1H8UEN2"/>
<feature type="signal peptide" evidence="4">
    <location>
        <begin position="1"/>
        <end position="22"/>
    </location>
</feature>
<dbReference type="STRING" id="551995.SAMN05192574_11911"/>
<reference evidence="6" key="1">
    <citation type="submission" date="2016-10" db="EMBL/GenBank/DDBJ databases">
        <authorList>
            <person name="Varghese N."/>
            <person name="Submissions S."/>
        </authorList>
    </citation>
    <scope>NUCLEOTIDE SEQUENCE [LARGE SCALE GENOMIC DNA]</scope>
    <source>
        <strain evidence="6">Gh-48</strain>
    </source>
</reference>
<dbReference type="PANTHER" id="PTHR44943">
    <property type="entry name" value="CELLULOSE SYNTHASE OPERON PROTEIN C"/>
    <property type="match status" value="1"/>
</dbReference>
<dbReference type="InterPro" id="IPR051685">
    <property type="entry name" value="Ycf3/AcsC/BcsC/TPR_MFPF"/>
</dbReference>
<dbReference type="RefSeq" id="WP_091221365.1">
    <property type="nucleotide sequence ID" value="NZ_FOCL01000019.1"/>
</dbReference>
<evidence type="ECO:0000313" key="6">
    <source>
        <dbReference type="Proteomes" id="UP000198942"/>
    </source>
</evidence>
<keyword evidence="2 3" id="KW-0802">TPR repeat</keyword>
<evidence type="ECO:0000256" key="4">
    <source>
        <dbReference type="SAM" id="SignalP"/>
    </source>
</evidence>
<dbReference type="EMBL" id="FOCL01000019">
    <property type="protein sequence ID" value="SEP01690.1"/>
    <property type="molecule type" value="Genomic_DNA"/>
</dbReference>
<dbReference type="Pfam" id="PF13432">
    <property type="entry name" value="TPR_16"/>
    <property type="match status" value="1"/>
</dbReference>
<dbReference type="SMART" id="SM00028">
    <property type="entry name" value="TPR"/>
    <property type="match status" value="3"/>
</dbReference>
<keyword evidence="1" id="KW-0677">Repeat</keyword>
<dbReference type="OrthoDB" id="793001at2"/>
<feature type="repeat" description="TPR" evidence="3">
    <location>
        <begin position="131"/>
        <end position="164"/>
    </location>
</feature>
<protein>
    <submittedName>
        <fullName evidence="5">Tetratricopeptide repeat-containing protein</fullName>
    </submittedName>
</protein>
<sequence length="362" mass="41461">MNKSGFIFIGLLLTAFSFTTLAQTDKETALQKGKQAVALEDEGKFDEALALLTDAQKLDPSNLTYPYEMTYCYYSRKEYQKTIDVLESIKNKQGSFDRIYQLLGNSYDILGQSDKAIGVYEEGLKKFPKAGCLYLERGVIPLIAKDYNKAITYFEKGIEAEPAFPSNYYWAAKLYLGSEEKLWGMIYGELFMNLERNSKRTEEISKLLYDGYKSGIRYTEAGKTAISFSKTSTISTSSLSAGGALKLPFSMIYEPTMGIAAATEKAIDINSLDRIRQNFLSFYLKQEFDKKYPNALFAYQDIINKSGNVEAYNHWILMQGDLDAFNTWKDSNKTKWDSFIKWFSNNQITLDDSNHFIRWQYN</sequence>
<feature type="chain" id="PRO_5011755091" evidence="4">
    <location>
        <begin position="23"/>
        <end position="362"/>
    </location>
</feature>
<evidence type="ECO:0000256" key="1">
    <source>
        <dbReference type="ARBA" id="ARBA00022737"/>
    </source>
</evidence>
<dbReference type="PANTHER" id="PTHR44943:SF8">
    <property type="entry name" value="TPR REPEAT-CONTAINING PROTEIN MJ0263"/>
    <property type="match status" value="1"/>
</dbReference>
<dbReference type="InterPro" id="IPR011990">
    <property type="entry name" value="TPR-like_helical_dom_sf"/>
</dbReference>